<evidence type="ECO:0000313" key="15">
    <source>
        <dbReference type="Proteomes" id="UP000245934"/>
    </source>
</evidence>
<dbReference type="SFLD" id="SFLDF00343">
    <property type="entry name" value="aminofutalosine_synthase_(mqnE"/>
    <property type="match status" value="1"/>
</dbReference>
<feature type="binding site" evidence="10 11">
    <location>
        <position position="72"/>
    </location>
    <ligand>
        <name>[4Fe-4S] cluster</name>
        <dbReference type="ChEBI" id="CHEBI:49883"/>
        <note>4Fe-4S-S-AdoMet</note>
    </ligand>
</feature>
<feature type="binding site" evidence="12">
    <location>
        <position position="300"/>
    </location>
    <ligand>
        <name>(3R)-3-methyl-D-ornithine</name>
        <dbReference type="ChEBI" id="CHEBI:64642"/>
    </ligand>
</feature>
<organism evidence="14 15">
    <name type="scientific">Methanospirillum stamsii</name>
    <dbReference type="NCBI Taxonomy" id="1277351"/>
    <lineage>
        <taxon>Archaea</taxon>
        <taxon>Methanobacteriati</taxon>
        <taxon>Methanobacteriota</taxon>
        <taxon>Stenosarchaea group</taxon>
        <taxon>Methanomicrobia</taxon>
        <taxon>Methanomicrobiales</taxon>
        <taxon>Methanospirillaceae</taxon>
        <taxon>Methanospirillum</taxon>
    </lineage>
</organism>
<keyword evidence="8 10" id="KW-0411">Iron-sulfur</keyword>
<evidence type="ECO:0000256" key="10">
    <source>
        <dbReference type="HAMAP-Rule" id="MF_01612"/>
    </source>
</evidence>
<dbReference type="SFLD" id="SFLDS00029">
    <property type="entry name" value="Radical_SAM"/>
    <property type="match status" value="1"/>
</dbReference>
<accession>A0A2V2NKD2</accession>
<evidence type="ECO:0000259" key="13">
    <source>
        <dbReference type="PROSITE" id="PS51918"/>
    </source>
</evidence>
<dbReference type="InterPro" id="IPR020050">
    <property type="entry name" value="FO_synthase_su2"/>
</dbReference>
<feature type="binding site" evidence="12">
    <location>
        <position position="184"/>
    </location>
    <ligand>
        <name>S-adenosyl-L-methionine</name>
        <dbReference type="ChEBI" id="CHEBI:59789"/>
    </ligand>
</feature>
<evidence type="ECO:0000256" key="5">
    <source>
        <dbReference type="ARBA" id="ARBA00022691"/>
    </source>
</evidence>
<evidence type="ECO:0000256" key="8">
    <source>
        <dbReference type="ARBA" id="ARBA00023014"/>
    </source>
</evidence>
<dbReference type="SFLD" id="SFLDF00293">
    <property type="entry name" value="((2_3_4_5-tetrahydroxypentyl)a"/>
    <property type="match status" value="1"/>
</dbReference>
<proteinExistence type="inferred from homology"/>
<feature type="binding site" evidence="10 11">
    <location>
        <position position="79"/>
    </location>
    <ligand>
        <name>[4Fe-4S] cluster</name>
        <dbReference type="ChEBI" id="CHEBI:49883"/>
        <note>4Fe-4S-S-AdoMet</note>
    </ligand>
</feature>
<evidence type="ECO:0000256" key="6">
    <source>
        <dbReference type="ARBA" id="ARBA00022723"/>
    </source>
</evidence>
<dbReference type="RefSeq" id="WP_109939207.1">
    <property type="nucleotide sequence ID" value="NZ_CP176366.1"/>
</dbReference>
<keyword evidence="4 10" id="KW-0808">Transferase</keyword>
<dbReference type="PIRSF" id="PIRSF004762">
    <property type="entry name" value="CHP00423"/>
    <property type="match status" value="1"/>
</dbReference>
<feature type="domain" description="Radical SAM core" evidence="13">
    <location>
        <begin position="53"/>
        <end position="292"/>
    </location>
</feature>
<dbReference type="NCBIfam" id="TIGR03551">
    <property type="entry name" value="F420_cofH"/>
    <property type="match status" value="1"/>
</dbReference>
<dbReference type="GO" id="GO:0051539">
    <property type="term" value="F:4 iron, 4 sulfur cluster binding"/>
    <property type="evidence" value="ECO:0007669"/>
    <property type="project" value="UniProtKB-KW"/>
</dbReference>
<dbReference type="NCBIfam" id="TIGR00423">
    <property type="entry name" value="CofH family radical SAM protein"/>
    <property type="match status" value="1"/>
</dbReference>
<dbReference type="SMART" id="SM00729">
    <property type="entry name" value="Elp3"/>
    <property type="match status" value="1"/>
</dbReference>
<evidence type="ECO:0000256" key="1">
    <source>
        <dbReference type="ARBA" id="ARBA00004712"/>
    </source>
</evidence>
<name>A0A2V2NKD2_9EURY</name>
<dbReference type="InterPro" id="IPR006638">
    <property type="entry name" value="Elp3/MiaA/NifB-like_rSAM"/>
</dbReference>
<dbReference type="Pfam" id="PF19288">
    <property type="entry name" value="CofH_C"/>
    <property type="match status" value="1"/>
</dbReference>
<evidence type="ECO:0000256" key="11">
    <source>
        <dbReference type="PIRSR" id="PIRSR004762-1"/>
    </source>
</evidence>
<evidence type="ECO:0000256" key="12">
    <source>
        <dbReference type="PIRSR" id="PIRSR004762-2"/>
    </source>
</evidence>
<keyword evidence="3 10" id="KW-0004">4Fe-4S</keyword>
<gene>
    <name evidence="10 14" type="primary">cofH</name>
    <name evidence="14" type="ORF">DLD82_00815</name>
</gene>
<comment type="pathway">
    <text evidence="1 10">Cofactor biosynthesis; coenzyme F0 biosynthesis.</text>
</comment>
<dbReference type="PANTHER" id="PTHR43076">
    <property type="entry name" value="FO SYNTHASE (COFH)"/>
    <property type="match status" value="1"/>
</dbReference>
<dbReference type="PANTHER" id="PTHR43076:SF1">
    <property type="entry name" value="LIPOYL SYNTHASE 2"/>
    <property type="match status" value="1"/>
</dbReference>
<dbReference type="SFLD" id="SFLDG01388">
    <property type="entry name" value="7_8-didemethyl-8-hydroxy-5-dea"/>
    <property type="match status" value="1"/>
</dbReference>
<dbReference type="EMBL" id="QGMZ01000004">
    <property type="protein sequence ID" value="PWR76071.1"/>
    <property type="molecule type" value="Genomic_DNA"/>
</dbReference>
<dbReference type="Gene3D" id="3.20.20.70">
    <property type="entry name" value="Aldolase class I"/>
    <property type="match status" value="1"/>
</dbReference>
<comment type="function">
    <text evidence="10">Catalyzes the radical-mediated synthesis of 5-amino-5-(4-hydroxybenzyl)-6-(D-ribitylimino)-5,6-dihydrouracil from 5-amino-6-(D-ribitylamino)uracil and L-tyrosine.</text>
</comment>
<dbReference type="GeneID" id="97609154"/>
<dbReference type="InterPro" id="IPR013785">
    <property type="entry name" value="Aldolase_TIM"/>
</dbReference>
<evidence type="ECO:0000256" key="9">
    <source>
        <dbReference type="ARBA" id="ARBA00048468"/>
    </source>
</evidence>
<dbReference type="SFLD" id="SFLDG01389">
    <property type="entry name" value="menaquinone_synthsis_involved"/>
    <property type="match status" value="1"/>
</dbReference>
<reference evidence="14 15" key="1">
    <citation type="submission" date="2018-05" db="EMBL/GenBank/DDBJ databases">
        <title>Draft genome of Methanospirillum stamsii Pt1.</title>
        <authorList>
            <person name="Dueholm M.S."/>
            <person name="Nielsen P.H."/>
            <person name="Bakmann L.F."/>
            <person name="Otzen D.E."/>
        </authorList>
    </citation>
    <scope>NUCLEOTIDE SEQUENCE [LARGE SCALE GENOMIC DNA]</scope>
    <source>
        <strain evidence="14 15">Pt1</strain>
    </source>
</reference>
<dbReference type="SFLD" id="SFLDG01064">
    <property type="entry name" value="F420__menaquinone_cofactor_bio"/>
    <property type="match status" value="1"/>
</dbReference>
<dbReference type="PROSITE" id="PS51918">
    <property type="entry name" value="RADICAL_SAM"/>
    <property type="match status" value="1"/>
</dbReference>
<feature type="binding site" evidence="10 11">
    <location>
        <position position="76"/>
    </location>
    <ligand>
        <name>[4Fe-4S] cluster</name>
        <dbReference type="ChEBI" id="CHEBI:49883"/>
        <note>4Fe-4S-S-AdoMet</note>
    </ligand>
</feature>
<evidence type="ECO:0000313" key="14">
    <source>
        <dbReference type="EMBL" id="PWR76071.1"/>
    </source>
</evidence>
<comment type="subunit">
    <text evidence="10">The FO synthase complex consists of two subunits, CofG and CofH.</text>
</comment>
<dbReference type="HAMAP" id="MF_01612">
    <property type="entry name" value="FO_synth_sub2"/>
    <property type="match status" value="1"/>
</dbReference>
<dbReference type="Pfam" id="PF04055">
    <property type="entry name" value="Radical_SAM"/>
    <property type="match status" value="1"/>
</dbReference>
<dbReference type="InterPro" id="IPR045567">
    <property type="entry name" value="CofH/MnqC-like_C"/>
</dbReference>
<comment type="cofactor">
    <cofactor evidence="10 11">
        <name>[4Fe-4S] cluster</name>
        <dbReference type="ChEBI" id="CHEBI:49883"/>
    </cofactor>
    <text evidence="10 11">Binds 1 [4Fe-4S] cluster. The cluster is coordinated with 3 cysteines and an exchangeable S-adenosyl-L-methionine.</text>
</comment>
<evidence type="ECO:0000256" key="4">
    <source>
        <dbReference type="ARBA" id="ARBA00022679"/>
    </source>
</evidence>
<comment type="catalytic activity">
    <reaction evidence="9 10">
        <text>5-amino-6-(D-ribitylamino)uracil + L-tyrosine + S-adenosyl-L-methionine = 5-amino-5-(4-hydroxybenzyl)-6-(D-ribitylimino)-5,6-dihydrouracil + 2-iminoacetate + 5'-deoxyadenosine + L-methionine + H(+)</text>
        <dbReference type="Rhea" id="RHEA:55200"/>
        <dbReference type="ChEBI" id="CHEBI:15378"/>
        <dbReference type="ChEBI" id="CHEBI:15934"/>
        <dbReference type="ChEBI" id="CHEBI:17319"/>
        <dbReference type="ChEBI" id="CHEBI:57844"/>
        <dbReference type="ChEBI" id="CHEBI:58315"/>
        <dbReference type="ChEBI" id="CHEBI:59789"/>
        <dbReference type="ChEBI" id="CHEBI:77846"/>
        <dbReference type="ChEBI" id="CHEBI:85936"/>
        <dbReference type="EC" id="2.5.1.147"/>
    </reaction>
</comment>
<dbReference type="NCBIfam" id="NF005609">
    <property type="entry name" value="PRK07360.1"/>
    <property type="match status" value="1"/>
</dbReference>
<feature type="binding site" evidence="12">
    <location>
        <position position="78"/>
    </location>
    <ligand>
        <name>S-adenosyl-L-methionine</name>
        <dbReference type="ChEBI" id="CHEBI:59789"/>
    </ligand>
</feature>
<dbReference type="EC" id="2.5.1.147" evidence="2 10"/>
<protein>
    <recommendedName>
        <fullName evidence="2 10">5-amino-6-(D-ribitylamino)uracil--L-tyrosine 4-hydroxyphenyl transferase</fullName>
        <ecNumber evidence="2 10">2.5.1.147</ecNumber>
    </recommendedName>
    <alternativeName>
        <fullName evidence="10">FO synthase subunit 2</fullName>
    </alternativeName>
</protein>
<dbReference type="AlphaFoldDB" id="A0A2V2NKD2"/>
<dbReference type="InterPro" id="IPR034405">
    <property type="entry name" value="F420"/>
</dbReference>
<dbReference type="GO" id="GO:0044689">
    <property type="term" value="F:7,8-didemethyl-8-hydroxy-5-deazariboflavin synthase activity"/>
    <property type="evidence" value="ECO:0007669"/>
    <property type="project" value="TreeGrafter"/>
</dbReference>
<keyword evidence="6 10" id="KW-0479">Metal-binding</keyword>
<dbReference type="InterPro" id="IPR019940">
    <property type="entry name" value="CofH_family"/>
</dbReference>
<evidence type="ECO:0000256" key="2">
    <source>
        <dbReference type="ARBA" id="ARBA00012289"/>
    </source>
</evidence>
<dbReference type="Proteomes" id="UP000245934">
    <property type="component" value="Unassembled WGS sequence"/>
</dbReference>
<evidence type="ECO:0000256" key="3">
    <source>
        <dbReference type="ARBA" id="ARBA00022485"/>
    </source>
</evidence>
<dbReference type="GO" id="GO:0141093">
    <property type="term" value="F:5-amino-6-(D-ribitylamino)uracil--L-tyrosine 4-hydroxyphenyl transferase activity"/>
    <property type="evidence" value="ECO:0007669"/>
    <property type="project" value="UniProtKB-EC"/>
</dbReference>
<dbReference type="InterPro" id="IPR058240">
    <property type="entry name" value="rSAM_sf"/>
</dbReference>
<dbReference type="CDD" id="cd01335">
    <property type="entry name" value="Radical_SAM"/>
    <property type="match status" value="1"/>
</dbReference>
<sequence>METPLSERNLKTLLDDVINGHRLTNTEAIALFKIRDRAAFLITSYADEMRTQKNGNRVTWIKNQNINCSNICVNQCGFCGFSCKPGDPRAFELDPEEIGKKAEEAKNRGVTEICTVSGLHPDYNLDFYTSLYRTIQKYAPEVHIHAANPMEVAYAARKSGCSTRDVLKAFKDAGVGTLCGTAAEILVDDVRKIICPDKIPTAEWARIIRESHRIGLKSTATIMYGHCESIEDQVSHLSLLREIQDETHGFTEFVPLSFIHPGTPIYKSGRARPGATGREDMLMIAVSRLFLDNFQNIQVSWVKLGLKMVQIGLMSGANDLGGTLYEESISQSAGATAGEYLDPKDMEYIVTDIGRELVQRRTDYSSV</sequence>
<keyword evidence="15" id="KW-1185">Reference proteome</keyword>
<keyword evidence="7 10" id="KW-0408">Iron</keyword>
<dbReference type="SUPFAM" id="SSF102114">
    <property type="entry name" value="Radical SAM enzymes"/>
    <property type="match status" value="1"/>
</dbReference>
<comment type="similarity">
    <text evidence="10">Belongs to the radical SAM superfamily. CofH family.</text>
</comment>
<evidence type="ECO:0000256" key="7">
    <source>
        <dbReference type="ARBA" id="ARBA00023004"/>
    </source>
</evidence>
<dbReference type="UniPathway" id="UPA00072"/>
<keyword evidence="5 10" id="KW-0949">S-adenosyl-L-methionine</keyword>
<comment type="caution">
    <text evidence="14">The sequence shown here is derived from an EMBL/GenBank/DDBJ whole genome shotgun (WGS) entry which is preliminary data.</text>
</comment>
<dbReference type="OrthoDB" id="8186at2157"/>
<dbReference type="InterPro" id="IPR007197">
    <property type="entry name" value="rSAM"/>
</dbReference>
<dbReference type="GO" id="GO:0005506">
    <property type="term" value="F:iron ion binding"/>
    <property type="evidence" value="ECO:0007669"/>
    <property type="project" value="UniProtKB-UniRule"/>
</dbReference>